<evidence type="ECO:0000313" key="13">
    <source>
        <dbReference type="Proteomes" id="UP000545507"/>
    </source>
</evidence>
<dbReference type="Gene3D" id="3.30.1380.10">
    <property type="match status" value="1"/>
</dbReference>
<dbReference type="Pfam" id="PF05951">
    <property type="entry name" value="Peptidase_M15_2"/>
    <property type="match status" value="1"/>
</dbReference>
<evidence type="ECO:0000256" key="4">
    <source>
        <dbReference type="ARBA" id="ARBA00022723"/>
    </source>
</evidence>
<dbReference type="GO" id="GO:0046872">
    <property type="term" value="F:metal ion binding"/>
    <property type="evidence" value="ECO:0007669"/>
    <property type="project" value="UniProtKB-KW"/>
</dbReference>
<keyword evidence="4" id="KW-0479">Metal-binding</keyword>
<keyword evidence="9" id="KW-0961">Cell wall biogenesis/degradation</keyword>
<dbReference type="EMBL" id="VYGV01000011">
    <property type="protein sequence ID" value="NWF46114.1"/>
    <property type="molecule type" value="Genomic_DNA"/>
</dbReference>
<keyword evidence="5" id="KW-0732">Signal</keyword>
<keyword evidence="8" id="KW-0482">Metalloprotease</keyword>
<evidence type="ECO:0000256" key="8">
    <source>
        <dbReference type="ARBA" id="ARBA00023049"/>
    </source>
</evidence>
<name>A0A7Y8GWF8_9BURK</name>
<evidence type="ECO:0000256" key="10">
    <source>
        <dbReference type="ARBA" id="ARBA00093448"/>
    </source>
</evidence>
<dbReference type="SUPFAM" id="SSF55166">
    <property type="entry name" value="Hedgehog/DD-peptidase"/>
    <property type="match status" value="1"/>
</dbReference>
<dbReference type="GO" id="GO:0071555">
    <property type="term" value="P:cell wall organization"/>
    <property type="evidence" value="ECO:0007669"/>
    <property type="project" value="UniProtKB-KW"/>
</dbReference>
<keyword evidence="6" id="KW-0378">Hydrolase</keyword>
<sequence>MPPAFAGGQTDFWSKPRRVWLQRRVAGRIEEVNEVYFADGQLLRDPYIRACRLLRDVRAGEAVQMSPVLLDILCGIQGVAIAHGIDRPLITNSGYRSPKTNSATEGAAKNSLHMQGRAWDGRMPDYPAKMLAQIAQYLQGGGVGLYVASNFCHVDDGRLRTWRGA</sequence>
<comment type="similarity">
    <text evidence="10">Belongs to the peptidase M15 family.</text>
</comment>
<keyword evidence="7" id="KW-0862">Zinc</keyword>
<comment type="caution">
    <text evidence="12">The sequence shown here is derived from an EMBL/GenBank/DDBJ whole genome shotgun (WGS) entry which is preliminary data.</text>
</comment>
<dbReference type="PANTHER" id="PTHR37425">
    <property type="match status" value="1"/>
</dbReference>
<dbReference type="AlphaFoldDB" id="A0A7Y8GWF8"/>
<accession>A0A7Y8GWF8</accession>
<keyword evidence="13" id="KW-1185">Reference proteome</keyword>
<dbReference type="GO" id="GO:0008237">
    <property type="term" value="F:metallopeptidase activity"/>
    <property type="evidence" value="ECO:0007669"/>
    <property type="project" value="UniProtKB-KW"/>
</dbReference>
<dbReference type="Proteomes" id="UP000545507">
    <property type="component" value="Unassembled WGS sequence"/>
</dbReference>
<evidence type="ECO:0000256" key="7">
    <source>
        <dbReference type="ARBA" id="ARBA00022833"/>
    </source>
</evidence>
<gene>
    <name evidence="12" type="ORF">F3K02_12750</name>
</gene>
<evidence type="ECO:0000256" key="9">
    <source>
        <dbReference type="ARBA" id="ARBA00023316"/>
    </source>
</evidence>
<protein>
    <recommendedName>
        <fullName evidence="11">Murein endopeptidase K</fullName>
    </recommendedName>
</protein>
<organism evidence="12 13">
    <name type="scientific">Hydrogenophaga aromaticivorans</name>
    <dbReference type="NCBI Taxonomy" id="2610898"/>
    <lineage>
        <taxon>Bacteria</taxon>
        <taxon>Pseudomonadati</taxon>
        <taxon>Pseudomonadota</taxon>
        <taxon>Betaproteobacteria</taxon>
        <taxon>Burkholderiales</taxon>
        <taxon>Comamonadaceae</taxon>
        <taxon>Hydrogenophaga</taxon>
    </lineage>
</organism>
<keyword evidence="3" id="KW-0645">Protease</keyword>
<evidence type="ECO:0000256" key="6">
    <source>
        <dbReference type="ARBA" id="ARBA00022801"/>
    </source>
</evidence>
<evidence type="ECO:0000256" key="11">
    <source>
        <dbReference type="ARBA" id="ARBA00093666"/>
    </source>
</evidence>
<dbReference type="PANTHER" id="PTHR37425:SF1">
    <property type="entry name" value="OUTER MEMBRANE PROTEIN"/>
    <property type="match status" value="1"/>
</dbReference>
<proteinExistence type="inferred from homology"/>
<reference evidence="12 13" key="1">
    <citation type="submission" date="2019-09" db="EMBL/GenBank/DDBJ databases">
        <title>Hydrogenophaga aromatica sp. nov., isolated from a para-xylene-degrading enrichment culture.</title>
        <authorList>
            <person name="Tancsics A."/>
            <person name="Banerjee S."/>
        </authorList>
    </citation>
    <scope>NUCLEOTIDE SEQUENCE [LARGE SCALE GENOMIC DNA]</scope>
    <source>
        <strain evidence="12 13">D2P1</strain>
    </source>
</reference>
<comment type="pathway">
    <text evidence="2">Cell wall biogenesis; cell wall polysaccharide biosynthesis.</text>
</comment>
<comment type="cofactor">
    <cofactor evidence="1">
        <name>Zn(2+)</name>
        <dbReference type="ChEBI" id="CHEBI:29105"/>
    </cofactor>
</comment>
<evidence type="ECO:0000256" key="5">
    <source>
        <dbReference type="ARBA" id="ARBA00022729"/>
    </source>
</evidence>
<evidence type="ECO:0000256" key="2">
    <source>
        <dbReference type="ARBA" id="ARBA00004776"/>
    </source>
</evidence>
<dbReference type="InterPro" id="IPR010275">
    <property type="entry name" value="MepK"/>
</dbReference>
<evidence type="ECO:0000313" key="12">
    <source>
        <dbReference type="EMBL" id="NWF46114.1"/>
    </source>
</evidence>
<dbReference type="GO" id="GO:0006508">
    <property type="term" value="P:proteolysis"/>
    <property type="evidence" value="ECO:0007669"/>
    <property type="project" value="UniProtKB-KW"/>
</dbReference>
<evidence type="ECO:0000256" key="3">
    <source>
        <dbReference type="ARBA" id="ARBA00022670"/>
    </source>
</evidence>
<dbReference type="InterPro" id="IPR009045">
    <property type="entry name" value="Zn_M74/Hedgehog-like"/>
</dbReference>
<evidence type="ECO:0000256" key="1">
    <source>
        <dbReference type="ARBA" id="ARBA00001947"/>
    </source>
</evidence>